<dbReference type="AlphaFoldDB" id="A0AAD9QD22"/>
<dbReference type="Proteomes" id="UP001249851">
    <property type="component" value="Unassembled WGS sequence"/>
</dbReference>
<evidence type="ECO:0000313" key="1">
    <source>
        <dbReference type="EMBL" id="KAK2559079.1"/>
    </source>
</evidence>
<gene>
    <name evidence="1" type="ORF">P5673_018724</name>
</gene>
<keyword evidence="2" id="KW-1185">Reference proteome</keyword>
<evidence type="ECO:0000313" key="2">
    <source>
        <dbReference type="Proteomes" id="UP001249851"/>
    </source>
</evidence>
<proteinExistence type="predicted"/>
<reference evidence="1" key="1">
    <citation type="journal article" date="2023" name="G3 (Bethesda)">
        <title>Whole genome assembly and annotation of the endangered Caribbean coral Acropora cervicornis.</title>
        <authorList>
            <person name="Selwyn J.D."/>
            <person name="Vollmer S.V."/>
        </authorList>
    </citation>
    <scope>NUCLEOTIDE SEQUENCE</scope>
    <source>
        <strain evidence="1">K2</strain>
    </source>
</reference>
<protein>
    <submittedName>
        <fullName evidence="1">Uncharacterized protein</fullName>
    </submittedName>
</protein>
<reference evidence="1" key="2">
    <citation type="journal article" date="2023" name="Science">
        <title>Genomic signatures of disease resistance in endangered staghorn corals.</title>
        <authorList>
            <person name="Vollmer S.V."/>
            <person name="Selwyn J.D."/>
            <person name="Despard B.A."/>
            <person name="Roesel C.L."/>
        </authorList>
    </citation>
    <scope>NUCLEOTIDE SEQUENCE</scope>
    <source>
        <strain evidence="1">K2</strain>
    </source>
</reference>
<dbReference type="EMBL" id="JARQWQ010000042">
    <property type="protein sequence ID" value="KAK2559079.1"/>
    <property type="molecule type" value="Genomic_DNA"/>
</dbReference>
<name>A0AAD9QD22_ACRCE</name>
<accession>A0AAD9QD22</accession>
<organism evidence="1 2">
    <name type="scientific">Acropora cervicornis</name>
    <name type="common">Staghorn coral</name>
    <dbReference type="NCBI Taxonomy" id="6130"/>
    <lineage>
        <taxon>Eukaryota</taxon>
        <taxon>Metazoa</taxon>
        <taxon>Cnidaria</taxon>
        <taxon>Anthozoa</taxon>
        <taxon>Hexacorallia</taxon>
        <taxon>Scleractinia</taxon>
        <taxon>Astrocoeniina</taxon>
        <taxon>Acroporidae</taxon>
        <taxon>Acropora</taxon>
    </lineage>
</organism>
<comment type="caution">
    <text evidence="1">The sequence shown here is derived from an EMBL/GenBank/DDBJ whole genome shotgun (WGS) entry which is preliminary data.</text>
</comment>
<sequence>MVKRNALRCRFMGTAVKVRTTFEPKIYTRLAKLEKLRSVSFVPGVAVQILEFTKRMVVDPPFCYWTINERYRDEDLPSFDICPAIDEDQDLRLRLRPNTREDSSIFVAG</sequence>